<dbReference type="GO" id="GO:0008168">
    <property type="term" value="F:methyltransferase activity"/>
    <property type="evidence" value="ECO:0007669"/>
    <property type="project" value="UniProtKB-KW"/>
</dbReference>
<keyword evidence="2" id="KW-0472">Membrane</keyword>
<gene>
    <name evidence="4" type="ORF">RND15_45890</name>
</gene>
<keyword evidence="2" id="KW-0812">Transmembrane</keyword>
<keyword evidence="5" id="KW-1185">Reference proteome</keyword>
<dbReference type="SUPFAM" id="SSF53335">
    <property type="entry name" value="S-adenosyl-L-methionine-dependent methyltransferases"/>
    <property type="match status" value="1"/>
</dbReference>
<name>A0ABU2XVR9_9ACTN</name>
<feature type="region of interest" description="Disordered" evidence="1">
    <location>
        <begin position="1"/>
        <end position="20"/>
    </location>
</feature>
<feature type="domain" description="Methyltransferase type 11" evidence="3">
    <location>
        <begin position="58"/>
        <end position="153"/>
    </location>
</feature>
<keyword evidence="4" id="KW-0489">Methyltransferase</keyword>
<evidence type="ECO:0000313" key="4">
    <source>
        <dbReference type="EMBL" id="MDT0549927.1"/>
    </source>
</evidence>
<reference evidence="4" key="1">
    <citation type="submission" date="2024-05" db="EMBL/GenBank/DDBJ databases">
        <title>30 novel species of actinomycetes from the DSMZ collection.</title>
        <authorList>
            <person name="Nouioui I."/>
        </authorList>
    </citation>
    <scope>NUCLEOTIDE SEQUENCE</scope>
    <source>
        <strain evidence="4">DSM 41529</strain>
    </source>
</reference>
<dbReference type="InterPro" id="IPR013216">
    <property type="entry name" value="Methyltransf_11"/>
</dbReference>
<dbReference type="PANTHER" id="PTHR42912">
    <property type="entry name" value="METHYLTRANSFERASE"/>
    <property type="match status" value="1"/>
</dbReference>
<evidence type="ECO:0000259" key="3">
    <source>
        <dbReference type="Pfam" id="PF08241"/>
    </source>
</evidence>
<dbReference type="InterPro" id="IPR050508">
    <property type="entry name" value="Methyltransf_Superfamily"/>
</dbReference>
<keyword evidence="2" id="KW-1133">Transmembrane helix</keyword>
<keyword evidence="4" id="KW-0808">Transferase</keyword>
<comment type="caution">
    <text evidence="4">The sequence shown here is derived from an EMBL/GenBank/DDBJ whole genome shotgun (WGS) entry which is preliminary data.</text>
</comment>
<feature type="transmembrane region" description="Helical" evidence="2">
    <location>
        <begin position="255"/>
        <end position="274"/>
    </location>
</feature>
<dbReference type="Pfam" id="PF08241">
    <property type="entry name" value="Methyltransf_11"/>
    <property type="match status" value="1"/>
</dbReference>
<evidence type="ECO:0000256" key="1">
    <source>
        <dbReference type="SAM" id="MobiDB-lite"/>
    </source>
</evidence>
<dbReference type="GO" id="GO:0032259">
    <property type="term" value="P:methylation"/>
    <property type="evidence" value="ECO:0007669"/>
    <property type="project" value="UniProtKB-KW"/>
</dbReference>
<organism evidence="4 5">
    <name type="scientific">Streptomyces lonegramiae</name>
    <dbReference type="NCBI Taxonomy" id="3075524"/>
    <lineage>
        <taxon>Bacteria</taxon>
        <taxon>Bacillati</taxon>
        <taxon>Actinomycetota</taxon>
        <taxon>Actinomycetes</taxon>
        <taxon>Kitasatosporales</taxon>
        <taxon>Streptomycetaceae</taxon>
        <taxon>Streptomyces</taxon>
    </lineage>
</organism>
<sequence length="277" mass="29385">MGEAGRPVTPGARSYRPERELGGFEQEVERLDRQAALTWDHEWRILEPLAPPGGGAVLDAGCGNGAVTAELSAALPGSRVVGLDVHPGLLDRARARGAAGAGPELFLGDIGDTPFADATFDLVLSRYVFQHLREPVVAARELRRVLRPGGHLAVIDIDAGLWGAAEPDLSGLSQEAYRAFGAAQSSAGGDRLIARRLPRVLRDAGYADVTVRPFAYTSDEVGLAALAPQLSPERLLPLVERGAVSMTAYLRAMTAWQSFVAGDGFVLLLGFAVVGRR</sequence>
<evidence type="ECO:0000256" key="2">
    <source>
        <dbReference type="SAM" id="Phobius"/>
    </source>
</evidence>
<protein>
    <submittedName>
        <fullName evidence="4">Methyltransferase domain-containing protein</fullName>
    </submittedName>
</protein>
<dbReference type="InterPro" id="IPR029063">
    <property type="entry name" value="SAM-dependent_MTases_sf"/>
</dbReference>
<accession>A0ABU2XVR9</accession>
<proteinExistence type="predicted"/>
<evidence type="ECO:0000313" key="5">
    <source>
        <dbReference type="Proteomes" id="UP001180754"/>
    </source>
</evidence>
<dbReference type="Gene3D" id="3.40.50.150">
    <property type="entry name" value="Vaccinia Virus protein VP39"/>
    <property type="match status" value="1"/>
</dbReference>
<dbReference type="PANTHER" id="PTHR42912:SF93">
    <property type="entry name" value="N6-ADENOSINE-METHYLTRANSFERASE TMT1A"/>
    <property type="match status" value="1"/>
</dbReference>
<dbReference type="Proteomes" id="UP001180754">
    <property type="component" value="Unassembled WGS sequence"/>
</dbReference>
<dbReference type="EMBL" id="JAVRFD010000039">
    <property type="protein sequence ID" value="MDT0549927.1"/>
    <property type="molecule type" value="Genomic_DNA"/>
</dbReference>
<dbReference type="CDD" id="cd02440">
    <property type="entry name" value="AdoMet_MTases"/>
    <property type="match status" value="1"/>
</dbReference>